<protein>
    <submittedName>
        <fullName evidence="2">DUF4055 domain-containing protein</fullName>
    </submittedName>
</protein>
<keyword evidence="3" id="KW-1185">Reference proteome</keyword>
<feature type="domain" description="DUF4055" evidence="1">
    <location>
        <begin position="242"/>
        <end position="374"/>
    </location>
</feature>
<reference evidence="2 3" key="1">
    <citation type="journal article" date="2022" name="Res Sq">
        <title>Evolution of multicellular longitudinally dividing oral cavity symbionts (Neisseriaceae).</title>
        <authorList>
            <person name="Nyongesa S."/>
            <person name="Weber P."/>
            <person name="Bernet E."/>
            <person name="Pullido F."/>
            <person name="Nieckarz M."/>
            <person name="Delaby M."/>
            <person name="Nieves C."/>
            <person name="Viehboeck T."/>
            <person name="Krause N."/>
            <person name="Rivera-Millot A."/>
            <person name="Nakamura A."/>
            <person name="Vischer N."/>
            <person name="VanNieuwenhze M."/>
            <person name="Brun Y."/>
            <person name="Cava F."/>
            <person name="Bulgheresi S."/>
            <person name="Veyrier F."/>
        </authorList>
    </citation>
    <scope>NUCLEOTIDE SEQUENCE [LARGE SCALE GENOMIC DNA]</scope>
    <source>
        <strain evidence="2 3">SN4</strain>
    </source>
</reference>
<evidence type="ECO:0000313" key="3">
    <source>
        <dbReference type="Proteomes" id="UP000832011"/>
    </source>
</evidence>
<dbReference type="Pfam" id="PF13264">
    <property type="entry name" value="DUF4055"/>
    <property type="match status" value="1"/>
</dbReference>
<evidence type="ECO:0000313" key="2">
    <source>
        <dbReference type="EMBL" id="UOO89519.1"/>
    </source>
</evidence>
<proteinExistence type="predicted"/>
<dbReference type="Proteomes" id="UP000832011">
    <property type="component" value="Chromosome"/>
</dbReference>
<organism evidence="2 3">
    <name type="scientific">Vitreoscilla massiliensis</name>
    <dbReference type="NCBI Taxonomy" id="1689272"/>
    <lineage>
        <taxon>Bacteria</taxon>
        <taxon>Pseudomonadati</taxon>
        <taxon>Pseudomonadota</taxon>
        <taxon>Betaproteobacteria</taxon>
        <taxon>Neisseriales</taxon>
        <taxon>Neisseriaceae</taxon>
        <taxon>Vitreoscilla</taxon>
    </lineage>
</organism>
<gene>
    <name evidence="2" type="ORF">LVJ82_00625</name>
</gene>
<evidence type="ECO:0000259" key="1">
    <source>
        <dbReference type="Pfam" id="PF13264"/>
    </source>
</evidence>
<name>A0ABY4E1Z5_9NEIS</name>
<dbReference type="InterPro" id="IPR025129">
    <property type="entry name" value="DUF4055"/>
</dbReference>
<accession>A0ABY4E1Z5</accession>
<dbReference type="RefSeq" id="WP_058357208.1">
    <property type="nucleotide sequence ID" value="NZ_CABKVG010000010.1"/>
</dbReference>
<sequence length="449" mass="49906">MSVSTTHPEYAEAAPLWELVRLAAKGQQAVKDKRVKFLPMSNGMRQLDADMQSDVYKAYLSRAEYPNWVQDALRTATGLISKQMPEVELPSAMQDMEQNATDDGFSLKQMYSRTCNDVMETGRSCLLADIDESGKPYIAVYNAESLINWQVTGINGRQDITLLVLKEQRKKPDADRYSHEYDDVYRVLSLQDGYCVSELLDDKGQTLEEAVPYMTSSGKGLSYIPAVITGSTDNSVDVDKIPLLTMAYAAVKYYQLSADYYQELHHTAHPQPYIIGMDEDEVPRVASGIFAWLLPTDASCGYLEITGTGITAKRTAMQDQKNAALEAGAKVMDTSSQESGEARKARQNDQYASLYSVVVTVAEGVEQVLKYIAELIGANQDEVIFTVKPEFTSNVTDTAMLQQLINLATMGKVSDQTVWDYLQTGKIPERTYDDDVLLRTGITQADIPT</sequence>
<dbReference type="EMBL" id="CP091511">
    <property type="protein sequence ID" value="UOO89519.1"/>
    <property type="molecule type" value="Genomic_DNA"/>
</dbReference>